<organismHost>
    <name type="scientific">Culex nigripalpus</name>
    <dbReference type="NCBI Taxonomy" id="42429"/>
</organismHost>
<evidence type="ECO:0000313" key="1">
    <source>
        <dbReference type="EMBL" id="AAK94149.1"/>
    </source>
</evidence>
<organism evidence="1 2">
    <name type="scientific">Culex nigripalpus nucleopolyhedrovirus (isolate Florida/1997)</name>
    <name type="common">CuniNPV</name>
    <dbReference type="NCBI Taxonomy" id="645993"/>
    <lineage>
        <taxon>Viruses</taxon>
        <taxon>Viruses incertae sedis</taxon>
        <taxon>Naldaviricetes</taxon>
        <taxon>Lefavirales</taxon>
        <taxon>Baculoviridae</taxon>
        <taxon>Deltabaculovirus</taxon>
    </lineage>
</organism>
<proteinExistence type="predicted"/>
<sequence length="121" mass="13625">MKNLRKLTPIAGQTFITSFFKAGPNRAQPPPPPPLLPLHVPSFIEIDDMLDGADSCYEIPRELEMLVWLRLGLPLKISRKLLKRKRKPTFKKLCAALTLYRSTTASTTSTKDKGYIGNKKS</sequence>
<dbReference type="GeneID" id="921947"/>
<gene>
    <name evidence="1" type="primary">CUN071</name>
</gene>
<protein>
    <submittedName>
        <fullName evidence="1">Uncharacterized protein</fullName>
    </submittedName>
</protein>
<dbReference type="KEGG" id="vg:921947"/>
<name>Q919K5_NPVCO</name>
<reference evidence="1 2" key="1">
    <citation type="journal article" date="2001" name="J. Virol.">
        <title>Genome sequence of a baculovirus pathogenic for Culex nigripalpus.</title>
        <authorList>
            <person name="Afonso C.L."/>
            <person name="Tulman E.R."/>
            <person name="Lu Z."/>
            <person name="Balinsky C.A."/>
            <person name="Moser B.A."/>
            <person name="Becnel J.J."/>
            <person name="Rock D.L."/>
            <person name="Kutish G.F."/>
        </authorList>
    </citation>
    <scope>NUCLEOTIDE SEQUENCE [LARGE SCALE GENOMIC DNA]</scope>
    <source>
        <strain evidence="2">Isolate Florida/1997</strain>
    </source>
</reference>
<dbReference type="EMBL" id="AF403738">
    <property type="protein sequence ID" value="AAK94149.1"/>
    <property type="molecule type" value="Genomic_DNA"/>
</dbReference>
<accession>Q919K5</accession>
<keyword evidence="2" id="KW-1185">Reference proteome</keyword>
<evidence type="ECO:0000313" key="2">
    <source>
        <dbReference type="Proteomes" id="UP000006635"/>
    </source>
</evidence>
<dbReference type="Proteomes" id="UP000006635">
    <property type="component" value="Segment"/>
</dbReference>
<dbReference type="RefSeq" id="NP_203375.1">
    <property type="nucleotide sequence ID" value="NC_003084.1"/>
</dbReference>